<name>A0A0E3VX24_9BRAD</name>
<protein>
    <submittedName>
        <fullName evidence="2">Uncharacterized protein</fullName>
    </submittedName>
</protein>
<dbReference type="Proteomes" id="UP000063308">
    <property type="component" value="Chromosome"/>
</dbReference>
<feature type="region of interest" description="Disordered" evidence="1">
    <location>
        <begin position="66"/>
        <end position="105"/>
    </location>
</feature>
<organism evidence="2 3">
    <name type="scientific">Bradyrhizobium diazoefficiens</name>
    <dbReference type="NCBI Taxonomy" id="1355477"/>
    <lineage>
        <taxon>Bacteria</taxon>
        <taxon>Pseudomonadati</taxon>
        <taxon>Pseudomonadota</taxon>
        <taxon>Alphaproteobacteria</taxon>
        <taxon>Hyphomicrobiales</taxon>
        <taxon>Nitrobacteraceae</taxon>
        <taxon>Bradyrhizobium</taxon>
    </lineage>
</organism>
<evidence type="ECO:0000256" key="1">
    <source>
        <dbReference type="SAM" id="MobiDB-lite"/>
    </source>
</evidence>
<evidence type="ECO:0000313" key="3">
    <source>
        <dbReference type="Proteomes" id="UP000063308"/>
    </source>
</evidence>
<dbReference type="EMBL" id="AP014685">
    <property type="protein sequence ID" value="BAR61915.1"/>
    <property type="molecule type" value="Genomic_DNA"/>
</dbReference>
<dbReference type="AlphaFoldDB" id="A0A0E3VX24"/>
<proteinExistence type="predicted"/>
<reference evidence="2 3" key="1">
    <citation type="submission" date="2014-11" db="EMBL/GenBank/DDBJ databases">
        <title>Symbiosis island explosion on the genome of extra-slow-growing strains of soybean bradyrhizobia with massive insertion sequences.</title>
        <authorList>
            <person name="Iida T."/>
            <person name="Minamisawa K."/>
        </authorList>
    </citation>
    <scope>NUCLEOTIDE SEQUENCE [LARGE SCALE GENOMIC DNA]</scope>
    <source>
        <strain evidence="2 3">NK6</strain>
    </source>
</reference>
<sequence>MREFISGFSSGPAYDNGENDCVVIYLTGPKGGTRCREVLDPTQARNLRDQLDQAILKIRDAEVRREEAVEHVHPPLDLGRPGSIDHMPERNSDDAVDENGCPTWE</sequence>
<accession>A0A0E3VX24</accession>
<evidence type="ECO:0000313" key="2">
    <source>
        <dbReference type="EMBL" id="BAR61915.1"/>
    </source>
</evidence>
<gene>
    <name evidence="2" type="ORF">NK6_8768</name>
</gene>